<sequence length="406" mass="43894">MTRRLPLRVSGALVALVTLLSLVACTPDEATFRGHGYGHGRGMSQWGALGYAVDHGWSGTQILDHYYRGTTTWEVAPSTQRVYLMGSDGQELVVTQDQGRLRVDGHGGEVGSVRVLRLSATHYRLYRGAGGCTGPWTFVADVPADDVEVRSAVDAGEDPSLMLQRCTTGGTRYYRGSLRLVRGRGSVVTVNQVGTEDMVRGIVPREVSPSWADAGGGKGLNAVRAQALAARSYALAGDTRWAPYATTCDSTYCQAYEGYGFRPTGSGAIQMNEDRRTDRAVRDTTDQVRVFADGRIAATEFSSSSGGWTKAGAFPAVVDEGDDIAANPHHDWAVTLTRAQIETAFDRWAGRDLGTWNGFDQYVRDGRGDMGGRVVRMTVRFSGGDITVSGDQVRSILGLRSDWFTA</sequence>
<evidence type="ECO:0000259" key="2">
    <source>
        <dbReference type="Pfam" id="PF08486"/>
    </source>
</evidence>
<dbReference type="PROSITE" id="PS51257">
    <property type="entry name" value="PROKAR_LIPOPROTEIN"/>
    <property type="match status" value="1"/>
</dbReference>
<gene>
    <name evidence="3" type="ORF">PO878_07165</name>
</gene>
<protein>
    <submittedName>
        <fullName evidence="3">SpoIID/LytB domain-containing protein</fullName>
    </submittedName>
</protein>
<feature type="domain" description="Sporulation stage II protein D amidase enhancer LytB N-terminal" evidence="2">
    <location>
        <begin position="185"/>
        <end position="289"/>
    </location>
</feature>
<feature type="chain" id="PRO_5042215330" evidence="1">
    <location>
        <begin position="31"/>
        <end position="406"/>
    </location>
</feature>
<dbReference type="EMBL" id="CP116942">
    <property type="protein sequence ID" value="WCO69232.1"/>
    <property type="molecule type" value="Genomic_DNA"/>
</dbReference>
<accession>A0AAF0BVV2</accession>
<proteinExistence type="predicted"/>
<reference evidence="3" key="1">
    <citation type="submission" date="2023-01" db="EMBL/GenBank/DDBJ databases">
        <title>The diversity of Class Acidimicrobiia in South China Sea sediment environments and the proposal of Iamia marina sp. nov., a novel species of the genus Iamia.</title>
        <authorList>
            <person name="He Y."/>
            <person name="Tian X."/>
        </authorList>
    </citation>
    <scope>NUCLEOTIDE SEQUENCE</scope>
    <source>
        <strain evidence="3">DSM 19957</strain>
    </source>
</reference>
<evidence type="ECO:0000313" key="4">
    <source>
        <dbReference type="Proteomes" id="UP001216390"/>
    </source>
</evidence>
<name>A0AAF0BVV2_9ACTN</name>
<dbReference type="Pfam" id="PF08486">
    <property type="entry name" value="SpoIID"/>
    <property type="match status" value="1"/>
</dbReference>
<evidence type="ECO:0000313" key="3">
    <source>
        <dbReference type="EMBL" id="WCO69232.1"/>
    </source>
</evidence>
<keyword evidence="1" id="KW-0732">Signal</keyword>
<dbReference type="InterPro" id="IPR013693">
    <property type="entry name" value="SpoIID/LytB_N"/>
</dbReference>
<keyword evidence="4" id="KW-1185">Reference proteome</keyword>
<dbReference type="Proteomes" id="UP001216390">
    <property type="component" value="Chromosome"/>
</dbReference>
<dbReference type="KEGG" id="ima:PO878_07165"/>
<dbReference type="AlphaFoldDB" id="A0AAF0BVV2"/>
<organism evidence="3 4">
    <name type="scientific">Iamia majanohamensis</name>
    <dbReference type="NCBI Taxonomy" id="467976"/>
    <lineage>
        <taxon>Bacteria</taxon>
        <taxon>Bacillati</taxon>
        <taxon>Actinomycetota</taxon>
        <taxon>Acidimicrobiia</taxon>
        <taxon>Acidimicrobiales</taxon>
        <taxon>Iamiaceae</taxon>
        <taxon>Iamia</taxon>
    </lineage>
</organism>
<dbReference type="RefSeq" id="WP_272738745.1">
    <property type="nucleotide sequence ID" value="NZ_CP116942.1"/>
</dbReference>
<evidence type="ECO:0000256" key="1">
    <source>
        <dbReference type="SAM" id="SignalP"/>
    </source>
</evidence>
<feature type="signal peptide" evidence="1">
    <location>
        <begin position="1"/>
        <end position="30"/>
    </location>
</feature>